<comment type="similarity">
    <text evidence="2 8">Belongs to the anoctamin family.</text>
</comment>
<dbReference type="RefSeq" id="XP_028967578.1">
    <property type="nucleotide sequence ID" value="XM_029111745.1"/>
</dbReference>
<keyword evidence="7" id="KW-0325">Glycoprotein</keyword>
<protein>
    <recommendedName>
        <fullName evidence="8">Anoctamin</fullName>
    </recommendedName>
</protein>
<proteinExistence type="inferred from homology"/>
<dbReference type="Pfam" id="PF16178">
    <property type="entry name" value="Anoct_dimer"/>
    <property type="match status" value="1"/>
</dbReference>
<reference evidence="13" key="1">
    <citation type="submission" date="2025-08" db="UniProtKB">
        <authorList>
            <consortium name="RefSeq"/>
        </authorList>
    </citation>
    <scope>IDENTIFICATION</scope>
</reference>
<dbReference type="KEGG" id="goe:100898704"/>
<feature type="region of interest" description="Disordered" evidence="9">
    <location>
        <begin position="851"/>
        <end position="875"/>
    </location>
</feature>
<feature type="transmembrane region" description="Helical" evidence="8">
    <location>
        <begin position="800"/>
        <end position="821"/>
    </location>
</feature>
<dbReference type="GeneID" id="100898704"/>
<dbReference type="InterPro" id="IPR049452">
    <property type="entry name" value="Anoctamin_TM"/>
</dbReference>
<feature type="domain" description="Anoctamin dimerisation" evidence="11">
    <location>
        <begin position="48"/>
        <end position="273"/>
    </location>
</feature>
<feature type="domain" description="Anoctamin transmembrane" evidence="10">
    <location>
        <begin position="328"/>
        <end position="835"/>
    </location>
</feature>
<accession>A0AAJ7WIV2</accession>
<dbReference type="GO" id="GO:0046983">
    <property type="term" value="F:protein dimerization activity"/>
    <property type="evidence" value="ECO:0007669"/>
    <property type="project" value="InterPro"/>
</dbReference>
<dbReference type="GO" id="GO:0005254">
    <property type="term" value="F:chloride channel activity"/>
    <property type="evidence" value="ECO:0007669"/>
    <property type="project" value="TreeGrafter"/>
</dbReference>
<comment type="subcellular location">
    <subcellularLocation>
        <location evidence="1">Cell membrane</location>
        <topology evidence="1">Multi-pass membrane protein</topology>
    </subcellularLocation>
    <subcellularLocation>
        <location evidence="8">Membrane</location>
        <topology evidence="8">Multi-pass membrane protein</topology>
    </subcellularLocation>
</comment>
<dbReference type="PANTHER" id="PTHR12308">
    <property type="entry name" value="ANOCTAMIN"/>
    <property type="match status" value="1"/>
</dbReference>
<evidence type="ECO:0000256" key="8">
    <source>
        <dbReference type="RuleBase" id="RU280814"/>
    </source>
</evidence>
<evidence type="ECO:0000259" key="11">
    <source>
        <dbReference type="Pfam" id="PF16178"/>
    </source>
</evidence>
<feature type="transmembrane region" description="Helical" evidence="8">
    <location>
        <begin position="713"/>
        <end position="736"/>
    </location>
</feature>
<evidence type="ECO:0000256" key="7">
    <source>
        <dbReference type="ARBA" id="ARBA00023180"/>
    </source>
</evidence>
<evidence type="ECO:0000256" key="3">
    <source>
        <dbReference type="ARBA" id="ARBA00022475"/>
    </source>
</evidence>
<name>A0AAJ7WIV2_9ACAR</name>
<feature type="transmembrane region" description="Helical" evidence="8">
    <location>
        <begin position="386"/>
        <end position="402"/>
    </location>
</feature>
<dbReference type="Pfam" id="PF04547">
    <property type="entry name" value="Anoctamin"/>
    <property type="match status" value="1"/>
</dbReference>
<dbReference type="GO" id="GO:0005886">
    <property type="term" value="C:plasma membrane"/>
    <property type="evidence" value="ECO:0007669"/>
    <property type="project" value="UniProtKB-SubCell"/>
</dbReference>
<feature type="transmembrane region" description="Helical" evidence="8">
    <location>
        <begin position="581"/>
        <end position="602"/>
    </location>
</feature>
<evidence type="ECO:0000256" key="2">
    <source>
        <dbReference type="ARBA" id="ARBA00009671"/>
    </source>
</evidence>
<feature type="transmembrane region" description="Helical" evidence="8">
    <location>
        <begin position="338"/>
        <end position="365"/>
    </location>
</feature>
<dbReference type="InterPro" id="IPR032394">
    <property type="entry name" value="Anoct_dimer"/>
</dbReference>
<evidence type="ECO:0000256" key="4">
    <source>
        <dbReference type="ARBA" id="ARBA00022692"/>
    </source>
</evidence>
<evidence type="ECO:0000256" key="5">
    <source>
        <dbReference type="ARBA" id="ARBA00022989"/>
    </source>
</evidence>
<keyword evidence="3" id="KW-1003">Cell membrane</keyword>
<keyword evidence="4 8" id="KW-0812">Transmembrane</keyword>
<dbReference type="InterPro" id="IPR007632">
    <property type="entry name" value="Anoctamin"/>
</dbReference>
<feature type="region of interest" description="Disordered" evidence="9">
    <location>
        <begin position="894"/>
        <end position="924"/>
    </location>
</feature>
<sequence length="924" mass="106043">MEKLSNGTNFSHAYSKAFSTWESRALRTRRLSKSRTLRSDEVLVPFKDMDYVLVYEKDFEIEFVNGGNVSTEPADSTEDYEVSMGSHRRSVFEAPLTRQRRYRHLFESAMRQEGLSLEEEVVGNHVFIKVHTPFERLSQEAENIRLDLPLDGLSLDEEPEAEDSDQGIDPQQWFQDKMAKLLDLGQKTRNISAPFQTKCKDWFVGLRDKDSYFNSAMRGLLTYYVLSSIDISLLEEATQSKAFHTKKGLPYLLMRRVYVDAFILHDTSVFEPSPVVPFRLSASFKNKEHDREISASSLSQSTKVAPDTRVILDREWRQLLRGQPLDAIRDYLGEKISFYFAFVGTLIASLVIPAVIGLCVFFYGVVQKVQDDNNFDPNRTNDTRQARAYNATMSSSAFVYFVDTIKVAGDTELTPFWAFSICLWSTIFLEIWKRRQALLALRWNVDHFSFEEPDRPQFYGTMSETDPLTGEVHWHYPLRQRAFKYVVSFAFFTLMTCVVIASVLAVTLYQVYMANVYCGGANKTENPLAFNANCEALHSSVIGPSLNTVSIVVLGKIYAYVAERLTDWENHRTQSQYNDALIIKLFAFQFTNAYASLFYTAFFRDEQQEIKGNGSLFGLGDAFKDSCGTDKDTCMSLLSLQLLVLMIAKPMPKFFYDMVWPFLKQIFRGHGLMKKVMDVENSEIDQHYLVKELYKQEDAEFRRDEFAEKIIQYGYLVLFACSFPLAPLLSLGYNVFDLRIDSNRLLWINRRPIPFRDDDIGMWLHLFNFINYFGVVTNAFLIAFTSKFGSLYLRSRISKFMFIVAFEHLVFVVKYLLTLLIPDVPEAVKGAKARERQLLTYMMSRVASLTAERRPPTNASQNSRERISGASRNSVTQMDIQAVQAAAHKRALGAANNNNNNCSQKNIQNPSSKDLRKLTPIPNN</sequence>
<feature type="transmembrane region" description="Helical" evidence="8">
    <location>
        <begin position="414"/>
        <end position="432"/>
    </location>
</feature>
<dbReference type="AlphaFoldDB" id="A0AAJ7WIV2"/>
<evidence type="ECO:0000256" key="6">
    <source>
        <dbReference type="ARBA" id="ARBA00023136"/>
    </source>
</evidence>
<keyword evidence="12" id="KW-1185">Reference proteome</keyword>
<organism evidence="12 13">
    <name type="scientific">Galendromus occidentalis</name>
    <name type="common">western predatory mite</name>
    <dbReference type="NCBI Taxonomy" id="34638"/>
    <lineage>
        <taxon>Eukaryota</taxon>
        <taxon>Metazoa</taxon>
        <taxon>Ecdysozoa</taxon>
        <taxon>Arthropoda</taxon>
        <taxon>Chelicerata</taxon>
        <taxon>Arachnida</taxon>
        <taxon>Acari</taxon>
        <taxon>Parasitiformes</taxon>
        <taxon>Mesostigmata</taxon>
        <taxon>Gamasina</taxon>
        <taxon>Phytoseioidea</taxon>
        <taxon>Phytoseiidae</taxon>
        <taxon>Typhlodrominae</taxon>
        <taxon>Galendromus</taxon>
    </lineage>
</organism>
<gene>
    <name evidence="13" type="primary">LOC100898704</name>
</gene>
<evidence type="ECO:0000313" key="12">
    <source>
        <dbReference type="Proteomes" id="UP000694867"/>
    </source>
</evidence>
<evidence type="ECO:0000256" key="1">
    <source>
        <dbReference type="ARBA" id="ARBA00004651"/>
    </source>
</evidence>
<evidence type="ECO:0000256" key="9">
    <source>
        <dbReference type="SAM" id="MobiDB-lite"/>
    </source>
</evidence>
<evidence type="ECO:0000313" key="13">
    <source>
        <dbReference type="RefSeq" id="XP_028967578.1"/>
    </source>
</evidence>
<feature type="compositionally biased region" description="Polar residues" evidence="9">
    <location>
        <begin position="902"/>
        <end position="912"/>
    </location>
</feature>
<feature type="transmembrane region" description="Helical" evidence="8">
    <location>
        <begin position="769"/>
        <end position="788"/>
    </location>
</feature>
<evidence type="ECO:0000259" key="10">
    <source>
        <dbReference type="Pfam" id="PF04547"/>
    </source>
</evidence>
<dbReference type="PANTHER" id="PTHR12308:SF73">
    <property type="entry name" value="ANOCTAMIN"/>
    <property type="match status" value="1"/>
</dbReference>
<keyword evidence="5 8" id="KW-1133">Transmembrane helix</keyword>
<keyword evidence="6 8" id="KW-0472">Membrane</keyword>
<dbReference type="Proteomes" id="UP000694867">
    <property type="component" value="Unplaced"/>
</dbReference>
<feature type="transmembrane region" description="Helical" evidence="8">
    <location>
        <begin position="485"/>
        <end position="509"/>
    </location>
</feature>